<evidence type="ECO:0000313" key="2">
    <source>
        <dbReference type="EMBL" id="KAJ8374871.1"/>
    </source>
</evidence>
<reference evidence="2" key="1">
    <citation type="journal article" date="2023" name="Science">
        <title>Genome structures resolve the early diversification of teleost fishes.</title>
        <authorList>
            <person name="Parey E."/>
            <person name="Louis A."/>
            <person name="Montfort J."/>
            <person name="Bouchez O."/>
            <person name="Roques C."/>
            <person name="Iampietro C."/>
            <person name="Lluch J."/>
            <person name="Castinel A."/>
            <person name="Donnadieu C."/>
            <person name="Desvignes T."/>
            <person name="Floi Bucao C."/>
            <person name="Jouanno E."/>
            <person name="Wen M."/>
            <person name="Mejri S."/>
            <person name="Dirks R."/>
            <person name="Jansen H."/>
            <person name="Henkel C."/>
            <person name="Chen W.J."/>
            <person name="Zahm M."/>
            <person name="Cabau C."/>
            <person name="Klopp C."/>
            <person name="Thompson A.W."/>
            <person name="Robinson-Rechavi M."/>
            <person name="Braasch I."/>
            <person name="Lecointre G."/>
            <person name="Bobe J."/>
            <person name="Postlethwait J.H."/>
            <person name="Berthelot C."/>
            <person name="Roest Crollius H."/>
            <person name="Guiguen Y."/>
        </authorList>
    </citation>
    <scope>NUCLEOTIDE SEQUENCE</scope>
    <source>
        <strain evidence="2">WJC10195</strain>
    </source>
</reference>
<gene>
    <name evidence="2" type="ORF">SKAU_G00054510</name>
</gene>
<comment type="caution">
    <text evidence="2">The sequence shown here is derived from an EMBL/GenBank/DDBJ whole genome shotgun (WGS) entry which is preliminary data.</text>
</comment>
<organism evidence="2 3">
    <name type="scientific">Synaphobranchus kaupii</name>
    <name type="common">Kaup's arrowtooth eel</name>
    <dbReference type="NCBI Taxonomy" id="118154"/>
    <lineage>
        <taxon>Eukaryota</taxon>
        <taxon>Metazoa</taxon>
        <taxon>Chordata</taxon>
        <taxon>Craniata</taxon>
        <taxon>Vertebrata</taxon>
        <taxon>Euteleostomi</taxon>
        <taxon>Actinopterygii</taxon>
        <taxon>Neopterygii</taxon>
        <taxon>Teleostei</taxon>
        <taxon>Anguilliformes</taxon>
        <taxon>Synaphobranchidae</taxon>
        <taxon>Synaphobranchus</taxon>
    </lineage>
</organism>
<feature type="compositionally biased region" description="Basic and acidic residues" evidence="1">
    <location>
        <begin position="31"/>
        <end position="48"/>
    </location>
</feature>
<sequence>MVLSNSREGGRGAPCSRQPSPGPRRVRRERHGPAAERRRAEPLSRVRADPCPFRSGHSAARRQGDGTSANLRDTERDGPGRVAPPLSN</sequence>
<accession>A0A9Q1G4J3</accession>
<evidence type="ECO:0000256" key="1">
    <source>
        <dbReference type="SAM" id="MobiDB-lite"/>
    </source>
</evidence>
<keyword evidence="3" id="KW-1185">Reference proteome</keyword>
<protein>
    <submittedName>
        <fullName evidence="2">Uncharacterized protein</fullName>
    </submittedName>
</protein>
<dbReference type="EMBL" id="JAINUF010000002">
    <property type="protein sequence ID" value="KAJ8374871.1"/>
    <property type="molecule type" value="Genomic_DNA"/>
</dbReference>
<dbReference type="AlphaFoldDB" id="A0A9Q1G4J3"/>
<proteinExistence type="predicted"/>
<evidence type="ECO:0000313" key="3">
    <source>
        <dbReference type="Proteomes" id="UP001152622"/>
    </source>
</evidence>
<dbReference type="Proteomes" id="UP001152622">
    <property type="component" value="Chromosome 2"/>
</dbReference>
<name>A0A9Q1G4J3_SYNKA</name>
<feature type="region of interest" description="Disordered" evidence="1">
    <location>
        <begin position="1"/>
        <end position="88"/>
    </location>
</feature>